<keyword evidence="2" id="KW-1185">Reference proteome</keyword>
<dbReference type="AlphaFoldDB" id="A0A5B7E2E3"/>
<dbReference type="Proteomes" id="UP000324222">
    <property type="component" value="Unassembled WGS sequence"/>
</dbReference>
<organism evidence="1 2">
    <name type="scientific">Portunus trituberculatus</name>
    <name type="common">Swimming crab</name>
    <name type="synonym">Neptunus trituberculatus</name>
    <dbReference type="NCBI Taxonomy" id="210409"/>
    <lineage>
        <taxon>Eukaryota</taxon>
        <taxon>Metazoa</taxon>
        <taxon>Ecdysozoa</taxon>
        <taxon>Arthropoda</taxon>
        <taxon>Crustacea</taxon>
        <taxon>Multicrustacea</taxon>
        <taxon>Malacostraca</taxon>
        <taxon>Eumalacostraca</taxon>
        <taxon>Eucarida</taxon>
        <taxon>Decapoda</taxon>
        <taxon>Pleocyemata</taxon>
        <taxon>Brachyura</taxon>
        <taxon>Eubrachyura</taxon>
        <taxon>Portunoidea</taxon>
        <taxon>Portunidae</taxon>
        <taxon>Portuninae</taxon>
        <taxon>Portunus</taxon>
    </lineage>
</organism>
<dbReference type="OrthoDB" id="6377714at2759"/>
<reference evidence="1 2" key="1">
    <citation type="submission" date="2019-05" db="EMBL/GenBank/DDBJ databases">
        <title>Another draft genome of Portunus trituberculatus and its Hox gene families provides insights of decapod evolution.</title>
        <authorList>
            <person name="Jeong J.-H."/>
            <person name="Song I."/>
            <person name="Kim S."/>
            <person name="Choi T."/>
            <person name="Kim D."/>
            <person name="Ryu S."/>
            <person name="Kim W."/>
        </authorList>
    </citation>
    <scope>NUCLEOTIDE SEQUENCE [LARGE SCALE GENOMIC DNA]</scope>
    <source>
        <tissue evidence="1">Muscle</tissue>
    </source>
</reference>
<accession>A0A5B7E2E3</accession>
<gene>
    <name evidence="1" type="ORF">E2C01_021117</name>
</gene>
<comment type="caution">
    <text evidence="1">The sequence shown here is derived from an EMBL/GenBank/DDBJ whole genome shotgun (WGS) entry which is preliminary data.</text>
</comment>
<sequence>MESTEIVDCMADQDVIEARKITKMLDGTRRSTASIIFTFSAAKLPERVHIGYESVPVRPYIPYPLRCFKCQLYGHYVNTCRSSHAYCSRCVGKGYYILSKEVP</sequence>
<evidence type="ECO:0008006" key="3">
    <source>
        <dbReference type="Google" id="ProtNLM"/>
    </source>
</evidence>
<proteinExistence type="predicted"/>
<protein>
    <recommendedName>
        <fullName evidence="3">CCHC-type domain-containing protein</fullName>
    </recommendedName>
</protein>
<dbReference type="SUPFAM" id="SSF57756">
    <property type="entry name" value="Retrovirus zinc finger-like domains"/>
    <property type="match status" value="1"/>
</dbReference>
<name>A0A5B7E2E3_PORTR</name>
<dbReference type="GO" id="GO:0008270">
    <property type="term" value="F:zinc ion binding"/>
    <property type="evidence" value="ECO:0007669"/>
    <property type="project" value="InterPro"/>
</dbReference>
<dbReference type="EMBL" id="VSRR010001828">
    <property type="protein sequence ID" value="MPC27928.1"/>
    <property type="molecule type" value="Genomic_DNA"/>
</dbReference>
<dbReference type="GO" id="GO:0003676">
    <property type="term" value="F:nucleic acid binding"/>
    <property type="evidence" value="ECO:0007669"/>
    <property type="project" value="InterPro"/>
</dbReference>
<evidence type="ECO:0000313" key="2">
    <source>
        <dbReference type="Proteomes" id="UP000324222"/>
    </source>
</evidence>
<dbReference type="InterPro" id="IPR036875">
    <property type="entry name" value="Znf_CCHC_sf"/>
</dbReference>
<evidence type="ECO:0000313" key="1">
    <source>
        <dbReference type="EMBL" id="MPC27928.1"/>
    </source>
</evidence>